<feature type="region of interest" description="Disordered" evidence="1">
    <location>
        <begin position="1"/>
        <end position="29"/>
    </location>
</feature>
<dbReference type="Proteomes" id="UP000294599">
    <property type="component" value="Unassembled WGS sequence"/>
</dbReference>
<organism evidence="3 4">
    <name type="scientific">Pseudofulvimonas gallinarii</name>
    <dbReference type="NCBI Taxonomy" id="634155"/>
    <lineage>
        <taxon>Bacteria</taxon>
        <taxon>Pseudomonadati</taxon>
        <taxon>Pseudomonadota</taxon>
        <taxon>Gammaproteobacteria</taxon>
        <taxon>Lysobacterales</taxon>
        <taxon>Rhodanobacteraceae</taxon>
        <taxon>Pseudofulvimonas</taxon>
    </lineage>
</organism>
<protein>
    <submittedName>
        <fullName evidence="3">Uncharacterized protein</fullName>
    </submittedName>
</protein>
<name>A0A4R3LA60_9GAMM</name>
<feature type="transmembrane region" description="Helical" evidence="2">
    <location>
        <begin position="107"/>
        <end position="130"/>
    </location>
</feature>
<dbReference type="RefSeq" id="WP_123521236.1">
    <property type="nucleotide sequence ID" value="NZ_JBHLWF010000082.1"/>
</dbReference>
<comment type="caution">
    <text evidence="3">The sequence shown here is derived from an EMBL/GenBank/DDBJ whole genome shotgun (WGS) entry which is preliminary data.</text>
</comment>
<reference evidence="3 4" key="1">
    <citation type="submission" date="2019-03" db="EMBL/GenBank/DDBJ databases">
        <title>Genomic Encyclopedia of Type Strains, Phase IV (KMG-IV): sequencing the most valuable type-strain genomes for metagenomic binning, comparative biology and taxonomic classification.</title>
        <authorList>
            <person name="Goeker M."/>
        </authorList>
    </citation>
    <scope>NUCLEOTIDE SEQUENCE [LARGE SCALE GENOMIC DNA]</scope>
    <source>
        <strain evidence="3 4">DSM 21944</strain>
    </source>
</reference>
<dbReference type="EMBL" id="SMAF01000020">
    <property type="protein sequence ID" value="TCS95134.1"/>
    <property type="molecule type" value="Genomic_DNA"/>
</dbReference>
<gene>
    <name evidence="3" type="ORF">EDC25_12023</name>
</gene>
<evidence type="ECO:0000313" key="3">
    <source>
        <dbReference type="EMBL" id="TCS95134.1"/>
    </source>
</evidence>
<proteinExistence type="predicted"/>
<keyword evidence="2" id="KW-0472">Membrane</keyword>
<sequence length="154" mass="15622">MTPEHPLPEDAQAPPPGGAAPSSGPSPASEALERGKVVAEAAAQTVAHGTRALLAWLRLAQAEAGVARAYVVRIGIAAAIGVLAVFFTWISAAVALGAALIAAGLPVAAALALVFLAHVVVLVILGLLISRWSRSLGFPKTRAAFMAMFAKDKA</sequence>
<feature type="transmembrane region" description="Helical" evidence="2">
    <location>
        <begin position="76"/>
        <end position="101"/>
    </location>
</feature>
<feature type="compositionally biased region" description="Low complexity" evidence="1">
    <location>
        <begin position="19"/>
        <end position="29"/>
    </location>
</feature>
<accession>A0A4R3LA60</accession>
<evidence type="ECO:0000256" key="2">
    <source>
        <dbReference type="SAM" id="Phobius"/>
    </source>
</evidence>
<evidence type="ECO:0000313" key="4">
    <source>
        <dbReference type="Proteomes" id="UP000294599"/>
    </source>
</evidence>
<keyword evidence="2" id="KW-1133">Transmembrane helix</keyword>
<keyword evidence="2" id="KW-0812">Transmembrane</keyword>
<keyword evidence="4" id="KW-1185">Reference proteome</keyword>
<evidence type="ECO:0000256" key="1">
    <source>
        <dbReference type="SAM" id="MobiDB-lite"/>
    </source>
</evidence>
<dbReference type="AlphaFoldDB" id="A0A4R3LA60"/>